<evidence type="ECO:0000259" key="3">
    <source>
        <dbReference type="PROSITE" id="PS51898"/>
    </source>
</evidence>
<reference evidence="4 5" key="1">
    <citation type="submission" date="2018-06" db="EMBL/GenBank/DDBJ databases">
        <authorList>
            <consortium name="Pathogen Informatics"/>
            <person name="Doyle S."/>
        </authorList>
    </citation>
    <scope>NUCLEOTIDE SEQUENCE [LARGE SCALE GENOMIC DNA]</scope>
    <source>
        <strain evidence="4 5">NCTC11087</strain>
    </source>
</reference>
<dbReference type="Gene3D" id="1.10.443.10">
    <property type="entry name" value="Intergrase catalytic core"/>
    <property type="match status" value="1"/>
</dbReference>
<dbReference type="InterPro" id="IPR002104">
    <property type="entry name" value="Integrase_catalytic"/>
</dbReference>
<evidence type="ECO:0000313" key="5">
    <source>
        <dbReference type="Proteomes" id="UP000255523"/>
    </source>
</evidence>
<name>A0A380LLL8_9FIRM</name>
<sequence length="156" mass="18816">MIKKPKTERKKNKNEYYSATTINHAKSVISKYLSYAVRLGYISYNPCHNVPSYQNREELKERQEIKFWEVNEFKTFIASVHEKRWNDIFTFLFFTGLRESEMFALSWRDIDFQKCTLRINKSIAYKTKVSPWKITTPKNENSIRIIDFAEYFIRSI</sequence>
<dbReference type="SUPFAM" id="SSF56349">
    <property type="entry name" value="DNA breaking-rejoining enzymes"/>
    <property type="match status" value="1"/>
</dbReference>
<dbReference type="Gene3D" id="1.10.150.130">
    <property type="match status" value="1"/>
</dbReference>
<dbReference type="GeneID" id="77462104"/>
<accession>A0A380LLL8</accession>
<dbReference type="GO" id="GO:0006310">
    <property type="term" value="P:DNA recombination"/>
    <property type="evidence" value="ECO:0007669"/>
    <property type="project" value="UniProtKB-KW"/>
</dbReference>
<gene>
    <name evidence="4" type="primary">int</name>
    <name evidence="4" type="ORF">NCTC11087_01141</name>
</gene>
<dbReference type="EMBL" id="UHFX01000003">
    <property type="protein sequence ID" value="SUO04231.1"/>
    <property type="molecule type" value="Genomic_DNA"/>
</dbReference>
<proteinExistence type="predicted"/>
<evidence type="ECO:0000256" key="2">
    <source>
        <dbReference type="ARBA" id="ARBA00023172"/>
    </source>
</evidence>
<feature type="domain" description="Tyr recombinase" evidence="3">
    <location>
        <begin position="63"/>
        <end position="156"/>
    </location>
</feature>
<dbReference type="InterPro" id="IPR010998">
    <property type="entry name" value="Integrase_recombinase_N"/>
</dbReference>
<dbReference type="AlphaFoldDB" id="A0A380LLL8"/>
<dbReference type="Proteomes" id="UP000255523">
    <property type="component" value="Unassembled WGS sequence"/>
</dbReference>
<dbReference type="GO" id="GO:0003677">
    <property type="term" value="F:DNA binding"/>
    <property type="evidence" value="ECO:0007669"/>
    <property type="project" value="UniProtKB-KW"/>
</dbReference>
<evidence type="ECO:0000256" key="1">
    <source>
        <dbReference type="ARBA" id="ARBA00023125"/>
    </source>
</evidence>
<evidence type="ECO:0000313" key="4">
    <source>
        <dbReference type="EMBL" id="SUO04231.1"/>
    </source>
</evidence>
<keyword evidence="5" id="KW-1185">Reference proteome</keyword>
<protein>
    <submittedName>
        <fullName evidence="4">Site-specific recombinase, phage integrase family</fullName>
    </submittedName>
</protein>
<dbReference type="OrthoDB" id="9803188at2"/>
<dbReference type="RefSeq" id="WP_022790380.1">
    <property type="nucleotide sequence ID" value="NZ_UHFX01000003.1"/>
</dbReference>
<dbReference type="InterPro" id="IPR011010">
    <property type="entry name" value="DNA_brk_join_enz"/>
</dbReference>
<dbReference type="GO" id="GO:0015074">
    <property type="term" value="P:DNA integration"/>
    <property type="evidence" value="ECO:0007669"/>
    <property type="project" value="InterPro"/>
</dbReference>
<keyword evidence="1" id="KW-0238">DNA-binding</keyword>
<dbReference type="InterPro" id="IPR013762">
    <property type="entry name" value="Integrase-like_cat_sf"/>
</dbReference>
<organism evidence="4 5">
    <name type="scientific">Faecalicoccus pleomorphus</name>
    <dbReference type="NCBI Taxonomy" id="1323"/>
    <lineage>
        <taxon>Bacteria</taxon>
        <taxon>Bacillati</taxon>
        <taxon>Bacillota</taxon>
        <taxon>Erysipelotrichia</taxon>
        <taxon>Erysipelotrichales</taxon>
        <taxon>Erysipelotrichaceae</taxon>
        <taxon>Faecalicoccus</taxon>
    </lineage>
</organism>
<dbReference type="PROSITE" id="PS51898">
    <property type="entry name" value="TYR_RECOMBINASE"/>
    <property type="match status" value="1"/>
</dbReference>
<keyword evidence="2" id="KW-0233">DNA recombination</keyword>